<gene>
    <name evidence="1" type="ORF">pipiens_011749</name>
</gene>
<keyword evidence="2" id="KW-1185">Reference proteome</keyword>
<evidence type="ECO:0000313" key="1">
    <source>
        <dbReference type="EMBL" id="KAL1394725.1"/>
    </source>
</evidence>
<sequence>MAIRKRNRRRQNWGHKKGYYRKLNIIRKQKQTLTRPCAVLLQRLPAYKLQEGLPPCIVLLNILPSVTYA</sequence>
<dbReference type="EMBL" id="JBEHCU010007464">
    <property type="protein sequence ID" value="KAL1394725.1"/>
    <property type="molecule type" value="Genomic_DNA"/>
</dbReference>
<comment type="caution">
    <text evidence="1">The sequence shown here is derived from an EMBL/GenBank/DDBJ whole genome shotgun (WGS) entry which is preliminary data.</text>
</comment>
<evidence type="ECO:0000313" key="2">
    <source>
        <dbReference type="Proteomes" id="UP001562425"/>
    </source>
</evidence>
<reference evidence="1 2" key="1">
    <citation type="submission" date="2024-05" db="EMBL/GenBank/DDBJ databases">
        <title>Culex pipiens pipiens assembly and annotation.</title>
        <authorList>
            <person name="Alout H."/>
            <person name="Durand T."/>
        </authorList>
    </citation>
    <scope>NUCLEOTIDE SEQUENCE [LARGE SCALE GENOMIC DNA]</scope>
    <source>
        <strain evidence="1">HA-2024</strain>
        <tissue evidence="1">Whole body</tissue>
    </source>
</reference>
<accession>A0ABD1D532</accession>
<name>A0ABD1D532_CULPP</name>
<dbReference type="Proteomes" id="UP001562425">
    <property type="component" value="Unassembled WGS sequence"/>
</dbReference>
<proteinExistence type="predicted"/>
<dbReference type="AlphaFoldDB" id="A0ABD1D532"/>
<organism evidence="1 2">
    <name type="scientific">Culex pipiens pipiens</name>
    <name type="common">Northern house mosquito</name>
    <dbReference type="NCBI Taxonomy" id="38569"/>
    <lineage>
        <taxon>Eukaryota</taxon>
        <taxon>Metazoa</taxon>
        <taxon>Ecdysozoa</taxon>
        <taxon>Arthropoda</taxon>
        <taxon>Hexapoda</taxon>
        <taxon>Insecta</taxon>
        <taxon>Pterygota</taxon>
        <taxon>Neoptera</taxon>
        <taxon>Endopterygota</taxon>
        <taxon>Diptera</taxon>
        <taxon>Nematocera</taxon>
        <taxon>Culicoidea</taxon>
        <taxon>Culicidae</taxon>
        <taxon>Culicinae</taxon>
        <taxon>Culicini</taxon>
        <taxon>Culex</taxon>
        <taxon>Culex</taxon>
    </lineage>
</organism>
<protein>
    <submittedName>
        <fullName evidence="1">Uncharacterized protein</fullName>
    </submittedName>
</protein>